<evidence type="ECO:0000259" key="1">
    <source>
        <dbReference type="Pfam" id="PF11860"/>
    </source>
</evidence>
<keyword evidence="4" id="KW-1185">Reference proteome</keyword>
<comment type="caution">
    <text evidence="3">The sequence shown here is derived from an EMBL/GenBank/DDBJ whole genome shotgun (WGS) entry which is preliminary data.</text>
</comment>
<gene>
    <name evidence="2" type="ORF">CLG85_001710</name>
    <name evidence="3" type="ORF">CLG85_00560</name>
</gene>
<dbReference type="Pfam" id="PF11860">
    <property type="entry name" value="Muramidase"/>
    <property type="match status" value="1"/>
</dbReference>
<evidence type="ECO:0000313" key="2">
    <source>
        <dbReference type="EMBL" id="MCT4369126.1"/>
    </source>
</evidence>
<dbReference type="InterPro" id="IPR024408">
    <property type="entry name" value="Muramidase"/>
</dbReference>
<sequence length="244" mass="26362">MALNELGFDAGPEDGILGDRTRGASGDFLASRDVPSTIAPPRFTGAAKPLEDIDLPKIGAQIGVGEDELHAVMDVEAKGSGFDSLGRVAMLFEPHVFYRELGPGAARDKAVGQGLAYKNWRSGGYPSDSYPRLLAAIQIDEEAALRSASWGLGQMMGFNAQMVGFNTARAMVEAFADDEEAQLQAMVDYIVAAGLDDELRRHDWSGFARGYNGPSYATHGYHTKLRSAFLRWDKIADTPYPEAA</sequence>
<dbReference type="OrthoDB" id="1523598at2"/>
<accession>A0A2A3K2Z0</accession>
<name>A0A2A3K2Z0_9RHOB</name>
<dbReference type="Proteomes" id="UP000217448">
    <property type="component" value="Unassembled WGS sequence"/>
</dbReference>
<dbReference type="EMBL" id="NTHN01000011">
    <property type="protein sequence ID" value="PBD21089.1"/>
    <property type="molecule type" value="Genomic_DNA"/>
</dbReference>
<evidence type="ECO:0000313" key="3">
    <source>
        <dbReference type="EMBL" id="PBD21089.1"/>
    </source>
</evidence>
<organism evidence="3">
    <name type="scientific">Alloyangia mangrovi</name>
    <dbReference type="NCBI Taxonomy" id="1779329"/>
    <lineage>
        <taxon>Bacteria</taxon>
        <taxon>Pseudomonadati</taxon>
        <taxon>Pseudomonadota</taxon>
        <taxon>Alphaproteobacteria</taxon>
        <taxon>Rhodobacterales</taxon>
        <taxon>Roseobacteraceae</taxon>
        <taxon>Alloyangia</taxon>
    </lineage>
</organism>
<reference evidence="2" key="3">
    <citation type="submission" date="2024-05" db="EMBL/GenBank/DDBJ databases">
        <title>Yangia mangrovi SAOS 153D genome.</title>
        <authorList>
            <person name="Verma A."/>
            <person name="Pal Y."/>
            <person name="Sundharam S."/>
            <person name="Bisht B."/>
            <person name="Srinivasan K."/>
        </authorList>
    </citation>
    <scope>NUCLEOTIDE SEQUENCE</scope>
    <source>
        <strain evidence="2">SAOS 153D</strain>
    </source>
</reference>
<protein>
    <submittedName>
        <fullName evidence="2">N-acetylmuramidase family protein</fullName>
    </submittedName>
</protein>
<feature type="domain" description="N-acetylmuramidase" evidence="1">
    <location>
        <begin position="68"/>
        <end position="232"/>
    </location>
</feature>
<reference evidence="3" key="1">
    <citation type="submission" date="2017-09" db="EMBL/GenBank/DDBJ databases">
        <title>Yangia sp. SAOS 153D whole genome sequencing.</title>
        <authorList>
            <person name="Verma A."/>
            <person name="Krishnamurthi S."/>
        </authorList>
    </citation>
    <scope>NUCLEOTIDE SEQUENCE [LARGE SCALE GENOMIC DNA]</scope>
    <source>
        <strain evidence="3">SAOS 153D</strain>
    </source>
</reference>
<dbReference type="AlphaFoldDB" id="A0A2A3K2Z0"/>
<reference evidence="4" key="2">
    <citation type="submission" date="2023-07" db="EMBL/GenBank/DDBJ databases">
        <title>Yangia mangrovi SAOS 153D genome.</title>
        <authorList>
            <person name="Verma A."/>
            <person name="Pal Y."/>
            <person name="Sundharam S."/>
            <person name="Bisht B."/>
            <person name="Srinivasan K."/>
        </authorList>
    </citation>
    <scope>NUCLEOTIDE SEQUENCE [LARGE SCALE GENOMIC DNA]</scope>
    <source>
        <strain evidence="4">SAOS 153D</strain>
    </source>
</reference>
<proteinExistence type="predicted"/>
<dbReference type="EMBL" id="NTHN02000002">
    <property type="protein sequence ID" value="MCT4369126.1"/>
    <property type="molecule type" value="Genomic_DNA"/>
</dbReference>
<evidence type="ECO:0000313" key="4">
    <source>
        <dbReference type="Proteomes" id="UP000217448"/>
    </source>
</evidence>